<name>B2L467_XENBO</name>
<proteinExistence type="evidence at transcript level"/>
<organism evidence="1">
    <name type="scientific">Xenopus borealis</name>
    <name type="common">Kenyan clawed frog</name>
    <dbReference type="NCBI Taxonomy" id="8354"/>
    <lineage>
        <taxon>Eukaryota</taxon>
        <taxon>Metazoa</taxon>
        <taxon>Chordata</taxon>
        <taxon>Craniata</taxon>
        <taxon>Vertebrata</taxon>
        <taxon>Euteleostomi</taxon>
        <taxon>Amphibia</taxon>
        <taxon>Batrachia</taxon>
        <taxon>Anura</taxon>
        <taxon>Pipoidea</taxon>
        <taxon>Pipidae</taxon>
        <taxon>Xenopodinae</taxon>
        <taxon>Xenopus</taxon>
        <taxon>Xenopus</taxon>
    </lineage>
</organism>
<reference evidence="1" key="2">
    <citation type="submission" date="2008-02" db="EMBL/GenBank/DDBJ databases">
        <authorList>
            <person name="Chain F.J.J."/>
            <person name="Ilieva D."/>
            <person name="Evans B.J."/>
        </authorList>
    </citation>
    <scope>NUCLEOTIDE SEQUENCE</scope>
    <source>
        <tissue evidence="1">Testis</tissue>
    </source>
</reference>
<protein>
    <submittedName>
        <fullName evidence="1">Early mitotic inhibitor alpha</fullName>
    </submittedName>
</protein>
<sequence length="35" mass="3897">MWGFTSNQSPKKLLSKKSSVHLEISPIKHDSPCKG</sequence>
<feature type="non-terminal residue" evidence="1">
    <location>
        <position position="35"/>
    </location>
</feature>
<dbReference type="EMBL" id="EU441385">
    <property type="protein sequence ID" value="ACC54727.1"/>
    <property type="molecule type" value="mRNA"/>
</dbReference>
<gene>
    <name evidence="1" type="primary">Emi1alpha</name>
</gene>
<dbReference type="AlphaFoldDB" id="B2L467"/>
<accession>B2L467</accession>
<reference evidence="1" key="1">
    <citation type="journal article" date="2008" name="BMC Evol. Biol.">
        <title>Duplicate gene evolution and expression in the wake of vertebrate allopolyploidization.</title>
        <authorList>
            <person name="Chain F.J."/>
            <person name="Ilieva D."/>
            <person name="Evans B.J."/>
        </authorList>
    </citation>
    <scope>NUCLEOTIDE SEQUENCE</scope>
    <source>
        <tissue evidence="1">Testis</tissue>
    </source>
</reference>
<evidence type="ECO:0000313" key="1">
    <source>
        <dbReference type="EMBL" id="ACC54727.1"/>
    </source>
</evidence>
<feature type="non-terminal residue" evidence="1">
    <location>
        <position position="1"/>
    </location>
</feature>